<comment type="caution">
    <text evidence="4">The sequence shown here is derived from an EMBL/GenBank/DDBJ whole genome shotgun (WGS) entry which is preliminary data.</text>
</comment>
<dbReference type="SUPFAM" id="SSF53167">
    <property type="entry name" value="Purine and uridine phosphorylases"/>
    <property type="match status" value="1"/>
</dbReference>
<feature type="region of interest" description="Disordered" evidence="1">
    <location>
        <begin position="267"/>
        <end position="292"/>
    </location>
</feature>
<organism evidence="4 5">
    <name type="scientific">Paractinoplanes bogorensis</name>
    <dbReference type="NCBI Taxonomy" id="1610840"/>
    <lineage>
        <taxon>Bacteria</taxon>
        <taxon>Bacillati</taxon>
        <taxon>Actinomycetota</taxon>
        <taxon>Actinomycetes</taxon>
        <taxon>Micromonosporales</taxon>
        <taxon>Micromonosporaceae</taxon>
        <taxon>Paractinoplanes</taxon>
    </lineage>
</organism>
<dbReference type="Pfam" id="PF01048">
    <property type="entry name" value="PNP_UDP_1"/>
    <property type="match status" value="1"/>
</dbReference>
<keyword evidence="5" id="KW-1185">Reference proteome</keyword>
<dbReference type="InterPro" id="IPR035994">
    <property type="entry name" value="Nucleoside_phosphorylase_sf"/>
</dbReference>
<dbReference type="Proteomes" id="UP001519654">
    <property type="component" value="Unassembled WGS sequence"/>
</dbReference>
<dbReference type="Pfam" id="PF19956">
    <property type="entry name" value="EAD2"/>
    <property type="match status" value="1"/>
</dbReference>
<proteinExistence type="predicted"/>
<dbReference type="PANTHER" id="PTHR46832:SF1">
    <property type="entry name" value="5'-METHYLTHIOADENOSINE_S-ADENOSYLHOMOCYSTEINE NUCLEOSIDASE"/>
    <property type="match status" value="1"/>
</dbReference>
<dbReference type="InterPro" id="IPR045431">
    <property type="entry name" value="EAD2"/>
</dbReference>
<feature type="domain" description="Effector-associated" evidence="3">
    <location>
        <begin position="303"/>
        <end position="382"/>
    </location>
</feature>
<evidence type="ECO:0000313" key="5">
    <source>
        <dbReference type="Proteomes" id="UP001519654"/>
    </source>
</evidence>
<protein>
    <recommendedName>
        <fullName evidence="6">Nucleoside phosphorylase domain-containing protein</fullName>
    </recommendedName>
</protein>
<dbReference type="Gene3D" id="3.40.50.1580">
    <property type="entry name" value="Nucleoside phosphorylase domain"/>
    <property type="match status" value="1"/>
</dbReference>
<evidence type="ECO:0000313" key="4">
    <source>
        <dbReference type="EMBL" id="MBU2667888.1"/>
    </source>
</evidence>
<evidence type="ECO:0008006" key="6">
    <source>
        <dbReference type="Google" id="ProtNLM"/>
    </source>
</evidence>
<evidence type="ECO:0000259" key="3">
    <source>
        <dbReference type="Pfam" id="PF19956"/>
    </source>
</evidence>
<name>A0ABS5YWS5_9ACTN</name>
<accession>A0ABS5YWS5</accession>
<gene>
    <name evidence="4" type="ORF">KOI35_30690</name>
</gene>
<feature type="domain" description="Nucleoside phosphorylase" evidence="2">
    <location>
        <begin position="12"/>
        <end position="243"/>
    </location>
</feature>
<reference evidence="4 5" key="1">
    <citation type="submission" date="2021-06" db="EMBL/GenBank/DDBJ databases">
        <title>Actinoplanes lichenicola sp. nov., and Actinoplanes ovalisporus sp. nov., isolated from lichen in Thailand.</title>
        <authorList>
            <person name="Saeng-In P."/>
            <person name="Kanchanasin P."/>
            <person name="Yuki M."/>
            <person name="Kudo T."/>
            <person name="Ohkuma M."/>
            <person name="Phongsopitanun W."/>
            <person name="Tanasupawat S."/>
        </authorList>
    </citation>
    <scope>NUCLEOTIDE SEQUENCE [LARGE SCALE GENOMIC DNA]</scope>
    <source>
        <strain evidence="4 5">NBRC 110975</strain>
    </source>
</reference>
<sequence length="392" mass="41861">MGNGNGADGPAVALVTALPVECAAARQMLDDPVERRVAGDPNHYVTGTVPSSDPRRPHRVVVALQARDGTRNAAAICTDLARSFPGLEVFLMCGIAAGVPGPSGMRLGDLVVATKGIVDYAHVRAVDGTATLRRHLDGLSTVLLRADREIQVAEHAGHERWRDALSERRPDDGDVTVHRGAIGSADILLRDAVLRDGLAARYDLCAFEMEGSGIAVGAELHDRRWFMVRGISDLADAAKADGWHRYASAVAAAYSRALLTVCAPTGRDAAPTGRDAAPTGRDAAPTGRDAAPLSAANGLETIVDALLGLRLFRDDHQRREVIDQLPDYIRSAVPDNPAARLHVLALVRTCEDFEDDGRDALVGAIRIALGSSSPEFRRVSDIVTANWPRPRR</sequence>
<dbReference type="RefSeq" id="WP_215792150.1">
    <property type="nucleotide sequence ID" value="NZ_JAHKKG010000010.1"/>
</dbReference>
<dbReference type="PANTHER" id="PTHR46832">
    <property type="entry name" value="5'-METHYLTHIOADENOSINE/S-ADENOSYLHOMOCYSTEINE NUCLEOSIDASE"/>
    <property type="match status" value="1"/>
</dbReference>
<evidence type="ECO:0000259" key="2">
    <source>
        <dbReference type="Pfam" id="PF01048"/>
    </source>
</evidence>
<evidence type="ECO:0000256" key="1">
    <source>
        <dbReference type="SAM" id="MobiDB-lite"/>
    </source>
</evidence>
<dbReference type="InterPro" id="IPR000845">
    <property type="entry name" value="Nucleoside_phosphorylase_d"/>
</dbReference>
<dbReference type="EMBL" id="JAHKKG010000010">
    <property type="protein sequence ID" value="MBU2667888.1"/>
    <property type="molecule type" value="Genomic_DNA"/>
</dbReference>